<comment type="similarity">
    <text evidence="2">In the C-terminal section; belongs to the NAD synthetase family.</text>
</comment>
<evidence type="ECO:0000256" key="3">
    <source>
        <dbReference type="ARBA" id="ARBA00012743"/>
    </source>
</evidence>
<dbReference type="GO" id="GO:0003952">
    <property type="term" value="F:NAD+ synthase (glutamine-hydrolyzing) activity"/>
    <property type="evidence" value="ECO:0007669"/>
    <property type="project" value="UniProtKB-EC"/>
</dbReference>
<dbReference type="EMBL" id="JAGKQH010000002">
    <property type="protein sequence ID" value="KAG6605577.1"/>
    <property type="molecule type" value="Genomic_DNA"/>
</dbReference>
<comment type="caution">
    <text evidence="13">The sequence shown here is derived from an EMBL/GenBank/DDBJ whole genome shotgun (WGS) entry which is preliminary data.</text>
</comment>
<feature type="non-terminal residue" evidence="13">
    <location>
        <position position="1"/>
    </location>
</feature>
<dbReference type="GO" id="GO:0004359">
    <property type="term" value="F:glutaminase activity"/>
    <property type="evidence" value="ECO:0007669"/>
    <property type="project" value="InterPro"/>
</dbReference>
<evidence type="ECO:0000313" key="14">
    <source>
        <dbReference type="Proteomes" id="UP000685013"/>
    </source>
</evidence>
<dbReference type="PANTHER" id="PTHR23090">
    <property type="entry name" value="NH 3 /GLUTAMINE-DEPENDENT NAD + SYNTHETASE"/>
    <property type="match status" value="1"/>
</dbReference>
<dbReference type="PROSITE" id="PS50263">
    <property type="entry name" value="CN_HYDROLASE"/>
    <property type="match status" value="1"/>
</dbReference>
<dbReference type="HAMAP" id="MF_02090">
    <property type="entry name" value="NadE_glutamine_dep"/>
    <property type="match status" value="1"/>
</dbReference>
<dbReference type="GO" id="GO:0005524">
    <property type="term" value="F:ATP binding"/>
    <property type="evidence" value="ECO:0007669"/>
    <property type="project" value="UniProtKB-KW"/>
</dbReference>
<proteinExistence type="inferred from homology"/>
<evidence type="ECO:0000256" key="9">
    <source>
        <dbReference type="ARBA" id="ARBA00030681"/>
    </source>
</evidence>
<organism evidence="13 14">
    <name type="scientific">Cucurbita argyrosperma subsp. sororia</name>
    <dbReference type="NCBI Taxonomy" id="37648"/>
    <lineage>
        <taxon>Eukaryota</taxon>
        <taxon>Viridiplantae</taxon>
        <taxon>Streptophyta</taxon>
        <taxon>Embryophyta</taxon>
        <taxon>Tracheophyta</taxon>
        <taxon>Spermatophyta</taxon>
        <taxon>Magnoliopsida</taxon>
        <taxon>eudicotyledons</taxon>
        <taxon>Gunneridae</taxon>
        <taxon>Pentapetalae</taxon>
        <taxon>rosids</taxon>
        <taxon>fabids</taxon>
        <taxon>Cucurbitales</taxon>
        <taxon>Cucurbitaceae</taxon>
        <taxon>Cucurbiteae</taxon>
        <taxon>Cucurbita</taxon>
    </lineage>
</organism>
<keyword evidence="8" id="KW-0520">NAD</keyword>
<evidence type="ECO:0000256" key="7">
    <source>
        <dbReference type="ARBA" id="ARBA00022840"/>
    </source>
</evidence>
<keyword evidence="7" id="KW-0067">ATP-binding</keyword>
<evidence type="ECO:0000256" key="8">
    <source>
        <dbReference type="ARBA" id="ARBA00023027"/>
    </source>
</evidence>
<dbReference type="InterPro" id="IPR014445">
    <property type="entry name" value="Gln-dep_NAD_synthase"/>
</dbReference>
<evidence type="ECO:0000256" key="4">
    <source>
        <dbReference type="ARBA" id="ARBA00017309"/>
    </source>
</evidence>
<protein>
    <recommendedName>
        <fullName evidence="4">Glutamine-dependent NAD(+) synthetase</fullName>
        <ecNumber evidence="3">6.3.5.1</ecNumber>
    </recommendedName>
    <alternativeName>
        <fullName evidence="9">NAD(+) synthase [glutamine-hydrolyzing]</fullName>
    </alternativeName>
    <alternativeName>
        <fullName evidence="10">NAD(+) synthetase</fullName>
    </alternativeName>
</protein>
<dbReference type="PIRSF" id="PIRSF006630">
    <property type="entry name" value="NADS_GAT"/>
    <property type="match status" value="1"/>
</dbReference>
<dbReference type="FunFam" id="3.60.110.10:FF:000003">
    <property type="entry name" value="Glutamine-dependent NAD(+) synthetase"/>
    <property type="match status" value="1"/>
</dbReference>
<dbReference type="InterPro" id="IPR003694">
    <property type="entry name" value="NAD_synthase"/>
</dbReference>
<dbReference type="Pfam" id="PF02540">
    <property type="entry name" value="NAD_synthase"/>
    <property type="match status" value="1"/>
</dbReference>
<evidence type="ECO:0000313" key="13">
    <source>
        <dbReference type="EMBL" id="KAG6605577.1"/>
    </source>
</evidence>
<dbReference type="Proteomes" id="UP000685013">
    <property type="component" value="Chromosome 2"/>
</dbReference>
<dbReference type="CDD" id="cd00553">
    <property type="entry name" value="NAD_synthase"/>
    <property type="match status" value="1"/>
</dbReference>
<keyword evidence="5" id="KW-0436">Ligase</keyword>
<keyword evidence="14" id="KW-1185">Reference proteome</keyword>
<dbReference type="NCBIfam" id="TIGR00552">
    <property type="entry name" value="nadE"/>
    <property type="match status" value="1"/>
</dbReference>
<dbReference type="Pfam" id="PF00795">
    <property type="entry name" value="CN_hydrolase"/>
    <property type="match status" value="1"/>
</dbReference>
<evidence type="ECO:0000256" key="1">
    <source>
        <dbReference type="ARBA" id="ARBA00005188"/>
    </source>
</evidence>
<evidence type="ECO:0000256" key="6">
    <source>
        <dbReference type="ARBA" id="ARBA00022741"/>
    </source>
</evidence>
<evidence type="ECO:0000256" key="11">
    <source>
        <dbReference type="ARBA" id="ARBA00052340"/>
    </source>
</evidence>
<comment type="catalytic activity">
    <reaction evidence="11">
        <text>deamido-NAD(+) + L-glutamine + ATP + H2O = L-glutamate + AMP + diphosphate + NAD(+) + H(+)</text>
        <dbReference type="Rhea" id="RHEA:24384"/>
        <dbReference type="ChEBI" id="CHEBI:15377"/>
        <dbReference type="ChEBI" id="CHEBI:15378"/>
        <dbReference type="ChEBI" id="CHEBI:29985"/>
        <dbReference type="ChEBI" id="CHEBI:30616"/>
        <dbReference type="ChEBI" id="CHEBI:33019"/>
        <dbReference type="ChEBI" id="CHEBI:57540"/>
        <dbReference type="ChEBI" id="CHEBI:58359"/>
        <dbReference type="ChEBI" id="CHEBI:58437"/>
        <dbReference type="ChEBI" id="CHEBI:456215"/>
        <dbReference type="EC" id="6.3.5.1"/>
    </reaction>
</comment>
<dbReference type="AlphaFoldDB" id="A0AAV6NZK3"/>
<gene>
    <name evidence="13" type="ORF">SDJN03_02894</name>
</gene>
<evidence type="ECO:0000256" key="2">
    <source>
        <dbReference type="ARBA" id="ARBA00007145"/>
    </source>
</evidence>
<dbReference type="InterPro" id="IPR022310">
    <property type="entry name" value="NAD/GMP_synthase"/>
</dbReference>
<keyword evidence="6" id="KW-0547">Nucleotide-binding</keyword>
<evidence type="ECO:0000256" key="10">
    <source>
        <dbReference type="ARBA" id="ARBA00031075"/>
    </source>
</evidence>
<dbReference type="CDD" id="cd07570">
    <property type="entry name" value="GAT_Gln-NAD-synth"/>
    <property type="match status" value="1"/>
</dbReference>
<accession>A0AAV6NZK3</accession>
<evidence type="ECO:0000259" key="12">
    <source>
        <dbReference type="PROSITE" id="PS50263"/>
    </source>
</evidence>
<dbReference type="GO" id="GO:0009435">
    <property type="term" value="P:NAD+ biosynthetic process"/>
    <property type="evidence" value="ECO:0007669"/>
    <property type="project" value="InterPro"/>
</dbReference>
<feature type="domain" description="CN hydrolase" evidence="12">
    <location>
        <begin position="42"/>
        <end position="312"/>
    </location>
</feature>
<comment type="pathway">
    <text evidence="1">Cofactor biosynthesis; NAD(+) biosynthesis; NAD(+) from deamido-NAD(+) (L-Gln route): step 1/1.</text>
</comment>
<evidence type="ECO:0000256" key="5">
    <source>
        <dbReference type="ARBA" id="ARBA00022598"/>
    </source>
</evidence>
<dbReference type="InterPro" id="IPR003010">
    <property type="entry name" value="C-N_Hydrolase"/>
</dbReference>
<sequence>MSNPNSKPGSGSRTVSALRTSLNFRWSSVGGKAEESLIMRLLKVATCNLNQWAMDFDCNVKNIKESIDEAKRAGAVIRLGPELEITGYGCEDHFLELDTVMHAWECLKDILSGPLTDGILCSIGMPVIKDSERYNCQVLCFNRKIIMIRPKMWLANDGNYRELRWFTAWKLKDKLVDFQLPRDISEALSQTSVPFGYGYIQFLDTTVAAEVCEELFTPIPPHAELALNGVEVFMNASGSHHQLRKLDVRLRAFIDATHTRGGVYMYSNHQGCDGGRLYYDGCACVVMNGELVAQGSQFSLKDVEVVVASVDLDAVASLRGSISSFQEQASYKTTVPSVASPYSLCQPFNLKISLSSPLEINYHCAEEEIAYGPGCWLWDYLRRSGASGFLLPLSGGADSSSVAAIVGCMCQLVVKDIAKGDEQVKADAIRIGRYADGEFPTDSREFAKRVFYTVFMGSENSSEATRTRAKVLADEIGSWHLNVSIDGIVSALLSLFQTVTGKRPRYKLDGGSNVENLGLQNIQARIRMVLAFMFASLLPWVHGKSGFYLVLGSSNVDEGLRGYLTKYDCSSADLNPIGSISKQDLRAFLRWAATHLGFSSLADIEAAPPTAELEPIRSNYSQLDEVDMGMTYEELSVYGRLRKIFRCGPVSMFKNLCYRWGSKLTPSEVAEKVKHFFKYYSMNRHKMVVLTPSYHAESYSPDDNRYDLRQFLYNSRWPYQFRKMDNLVKELNGDSIAIKEPSGMGVVAAGSGKPNVGL</sequence>
<name>A0AAV6NZK3_9ROSI</name>
<dbReference type="FunFam" id="3.40.50.620:FF:000036">
    <property type="entry name" value="Glutamine-dependent NAD(+) synthetase"/>
    <property type="match status" value="1"/>
</dbReference>
<dbReference type="EC" id="6.3.5.1" evidence="3"/>
<dbReference type="GO" id="GO:0005737">
    <property type="term" value="C:cytoplasm"/>
    <property type="evidence" value="ECO:0007669"/>
    <property type="project" value="InterPro"/>
</dbReference>
<dbReference type="PANTHER" id="PTHR23090:SF9">
    <property type="entry name" value="GLUTAMINE-DEPENDENT NAD(+) SYNTHETASE"/>
    <property type="match status" value="1"/>
</dbReference>
<reference evidence="13 14" key="1">
    <citation type="journal article" date="2021" name="Hortic Res">
        <title>The domestication of Cucurbita argyrosperma as revealed by the genome of its wild relative.</title>
        <authorList>
            <person name="Barrera-Redondo J."/>
            <person name="Sanchez-de la Vega G."/>
            <person name="Aguirre-Liguori J.A."/>
            <person name="Castellanos-Morales G."/>
            <person name="Gutierrez-Guerrero Y.T."/>
            <person name="Aguirre-Dugua X."/>
            <person name="Aguirre-Planter E."/>
            <person name="Tenaillon M.I."/>
            <person name="Lira-Saade R."/>
            <person name="Eguiarte L.E."/>
        </authorList>
    </citation>
    <scope>NUCLEOTIDE SEQUENCE [LARGE SCALE GENOMIC DNA]</scope>
    <source>
        <strain evidence="13">JBR-2021</strain>
    </source>
</reference>